<dbReference type="PANTHER" id="PTHR42837">
    <property type="entry name" value="REGULATOR OF SIGMA-E PROTEASE RSEP"/>
    <property type="match status" value="1"/>
</dbReference>
<evidence type="ECO:0000256" key="4">
    <source>
        <dbReference type="ARBA" id="ARBA00022692"/>
    </source>
</evidence>
<sequence>MLANIFSNLQSTGVFFLFLGILITVHEWGHFITAKKLGVRVDEFALGFGPTLFSKPWNGTNYILKLLPLGGYVKMAGDERSKCTGKPDEFYSKSPWKRALVVFNGPLVNFVFAYLSFIFVFMLGYPGSPTKVTKVIENGPAYEAGLEAGDEIVAINGYKVYGWMNMENFLEGSQKELLDVIVLREGEEKTLSVMPNIVSKPNLLGRTHEVRDLGITAIPNKIGGLVKGFPAQKAGLKAGDVITEIDGTKIYDWTLLQKTIAESKNERIIIKVMRDDAEHVMVVTPKITERKDKEGNVIEIRQIGIGPAQDFQYFKFDFLTSCRKAYEELYYITVLTYESLFRMVTGAMSAKQSVTGPVGIFYIVKGASEAGLPHILFILGVISASLAIFNLLPVIPLDGGHLFLLGLEKIRGRALPEKVDEYIARAGFGLIILLAVFVFYADFSRFGWINKILQLFGQ</sequence>
<dbReference type="Pfam" id="PF17820">
    <property type="entry name" value="PDZ_6"/>
    <property type="match status" value="2"/>
</dbReference>
<dbReference type="AlphaFoldDB" id="A0A3B1CWM9"/>
<keyword evidence="8 12" id="KW-0482">Metalloprotease</keyword>
<name>A0A3B1CWM9_9ZZZZ</name>
<keyword evidence="7 10" id="KW-1133">Transmembrane helix</keyword>
<dbReference type="PROSITE" id="PS50106">
    <property type="entry name" value="PDZ"/>
    <property type="match status" value="2"/>
</dbReference>
<evidence type="ECO:0000256" key="2">
    <source>
        <dbReference type="ARBA" id="ARBA00004141"/>
    </source>
</evidence>
<evidence type="ECO:0000256" key="9">
    <source>
        <dbReference type="ARBA" id="ARBA00023136"/>
    </source>
</evidence>
<evidence type="ECO:0000256" key="7">
    <source>
        <dbReference type="ARBA" id="ARBA00022989"/>
    </source>
</evidence>
<dbReference type="EMBL" id="UOGJ01000026">
    <property type="protein sequence ID" value="VAX35056.1"/>
    <property type="molecule type" value="Genomic_DNA"/>
</dbReference>
<feature type="transmembrane region" description="Helical" evidence="10">
    <location>
        <begin position="107"/>
        <end position="125"/>
    </location>
</feature>
<comment type="subcellular location">
    <subcellularLocation>
        <location evidence="2">Membrane</location>
        <topology evidence="2">Multi-pass membrane protein</topology>
    </subcellularLocation>
</comment>
<feature type="transmembrane region" description="Helical" evidence="10">
    <location>
        <begin position="422"/>
        <end position="441"/>
    </location>
</feature>
<evidence type="ECO:0000256" key="8">
    <source>
        <dbReference type="ARBA" id="ARBA00023049"/>
    </source>
</evidence>
<dbReference type="GO" id="GO:0016020">
    <property type="term" value="C:membrane"/>
    <property type="evidence" value="ECO:0007669"/>
    <property type="project" value="UniProtKB-SubCell"/>
</dbReference>
<reference evidence="12" key="1">
    <citation type="submission" date="2018-06" db="EMBL/GenBank/DDBJ databases">
        <authorList>
            <person name="Zhirakovskaya E."/>
        </authorList>
    </citation>
    <scope>NUCLEOTIDE SEQUENCE</scope>
</reference>
<dbReference type="InterPro" id="IPR036034">
    <property type="entry name" value="PDZ_sf"/>
</dbReference>
<keyword evidence="4 10" id="KW-0812">Transmembrane</keyword>
<gene>
    <name evidence="12" type="ORF">MNBD_UNCLBAC01-197</name>
</gene>
<feature type="domain" description="PDZ" evidence="11">
    <location>
        <begin position="213"/>
        <end position="250"/>
    </location>
</feature>
<comment type="cofactor">
    <cofactor evidence="1">
        <name>Zn(2+)</name>
        <dbReference type="ChEBI" id="CHEBI:29105"/>
    </cofactor>
</comment>
<dbReference type="SUPFAM" id="SSF50156">
    <property type="entry name" value="PDZ domain-like"/>
    <property type="match status" value="2"/>
</dbReference>
<dbReference type="InterPro" id="IPR008915">
    <property type="entry name" value="Peptidase_M50"/>
</dbReference>
<evidence type="ECO:0000256" key="6">
    <source>
        <dbReference type="ARBA" id="ARBA00022833"/>
    </source>
</evidence>
<feature type="domain" description="PDZ" evidence="11">
    <location>
        <begin position="132"/>
        <end position="160"/>
    </location>
</feature>
<protein>
    <submittedName>
        <fullName evidence="12">Membrane-associated zinc metalloprotease</fullName>
    </submittedName>
</protein>
<dbReference type="InterPro" id="IPR041489">
    <property type="entry name" value="PDZ_6"/>
</dbReference>
<proteinExistence type="predicted"/>
<evidence type="ECO:0000256" key="5">
    <source>
        <dbReference type="ARBA" id="ARBA00022801"/>
    </source>
</evidence>
<dbReference type="NCBIfam" id="TIGR00054">
    <property type="entry name" value="RIP metalloprotease RseP"/>
    <property type="match status" value="1"/>
</dbReference>
<dbReference type="InterPro" id="IPR004387">
    <property type="entry name" value="Pept_M50_Zn"/>
</dbReference>
<feature type="transmembrane region" description="Helical" evidence="10">
    <location>
        <begin position="375"/>
        <end position="395"/>
    </location>
</feature>
<dbReference type="GO" id="GO:0004222">
    <property type="term" value="F:metalloendopeptidase activity"/>
    <property type="evidence" value="ECO:0007669"/>
    <property type="project" value="InterPro"/>
</dbReference>
<feature type="transmembrane region" description="Helical" evidence="10">
    <location>
        <begin position="12"/>
        <end position="32"/>
    </location>
</feature>
<dbReference type="PANTHER" id="PTHR42837:SF2">
    <property type="entry name" value="MEMBRANE METALLOPROTEASE ARASP2, CHLOROPLASTIC-RELATED"/>
    <property type="match status" value="1"/>
</dbReference>
<keyword evidence="5" id="KW-0378">Hydrolase</keyword>
<accession>A0A3B1CWM9</accession>
<dbReference type="InterPro" id="IPR001478">
    <property type="entry name" value="PDZ"/>
</dbReference>
<keyword evidence="6" id="KW-0862">Zinc</keyword>
<dbReference type="Gene3D" id="2.30.42.10">
    <property type="match status" value="2"/>
</dbReference>
<dbReference type="SMART" id="SM00228">
    <property type="entry name" value="PDZ"/>
    <property type="match status" value="2"/>
</dbReference>
<evidence type="ECO:0000256" key="1">
    <source>
        <dbReference type="ARBA" id="ARBA00001947"/>
    </source>
</evidence>
<organism evidence="12">
    <name type="scientific">hydrothermal vent metagenome</name>
    <dbReference type="NCBI Taxonomy" id="652676"/>
    <lineage>
        <taxon>unclassified sequences</taxon>
        <taxon>metagenomes</taxon>
        <taxon>ecological metagenomes</taxon>
    </lineage>
</organism>
<evidence type="ECO:0000256" key="10">
    <source>
        <dbReference type="SAM" id="Phobius"/>
    </source>
</evidence>
<evidence type="ECO:0000259" key="11">
    <source>
        <dbReference type="PROSITE" id="PS50106"/>
    </source>
</evidence>
<dbReference type="Pfam" id="PF02163">
    <property type="entry name" value="Peptidase_M50"/>
    <property type="match status" value="1"/>
</dbReference>
<dbReference type="CDD" id="cd06163">
    <property type="entry name" value="S2P-M50_PDZ_RseP-like"/>
    <property type="match status" value="1"/>
</dbReference>
<evidence type="ECO:0000313" key="12">
    <source>
        <dbReference type="EMBL" id="VAX35056.1"/>
    </source>
</evidence>
<dbReference type="GO" id="GO:0006508">
    <property type="term" value="P:proteolysis"/>
    <property type="evidence" value="ECO:0007669"/>
    <property type="project" value="UniProtKB-KW"/>
</dbReference>
<dbReference type="CDD" id="cd23081">
    <property type="entry name" value="cpPDZ_EcRseP-like"/>
    <property type="match status" value="2"/>
</dbReference>
<keyword evidence="3 12" id="KW-0645">Protease</keyword>
<evidence type="ECO:0000256" key="3">
    <source>
        <dbReference type="ARBA" id="ARBA00022670"/>
    </source>
</evidence>
<keyword evidence="9 10" id="KW-0472">Membrane</keyword>